<reference evidence="3" key="1">
    <citation type="submission" date="2016-10" db="EMBL/GenBank/DDBJ databases">
        <authorList>
            <person name="Varghese N."/>
            <person name="Submissions S."/>
        </authorList>
    </citation>
    <scope>NUCLEOTIDE SEQUENCE [LARGE SCALE GENOMIC DNA]</scope>
    <source>
        <strain evidence="3">NLAE-zl-G277</strain>
    </source>
</reference>
<sequence length="457" mass="52966">MIGQLTQFSIYDLWGEKQVHLKFRDNKLILVGENGSGKTTILRIVYETLACKWAMLSVEDFSKIVLIFSKGKPITILKTKIQNAKELFVDADSPFLRELPTFVRRSLLERSNISGRDISYDQIIETLAEYDYSDRELTSRLKEKVNAIETKALSEYSNSIKERLGCNVIYLPTYRRVEKRIGYINERGYPHRRSGYNYRMENRTNSEDQSIEIAKTGMDDVEYFIQLSLDDIHRKADISASRLNYQCFKGILNKVSDTVSYNKDILSEEEIEKVFGSINEDVLSPAESAQIRQQLKKMESTEAPQQQTYDQIVYYFYSMLHDRYLQLKENEKVILTFFEACNAYLGNKKFIYNEKKYTYDICITDGGKTRSIDLEHLSSGEKQVVSIFSYLYLSPLSKSLILIDEPELSLSVPWQKKFLFDISKGSQCAGIISVTHSPFVFDNELKTFAHALEEFIQ</sequence>
<dbReference type="GO" id="GO:0016887">
    <property type="term" value="F:ATP hydrolysis activity"/>
    <property type="evidence" value="ECO:0007669"/>
    <property type="project" value="InterPro"/>
</dbReference>
<dbReference type="STRING" id="460384.SAMN05216313_13256"/>
<organism evidence="2 3">
    <name type="scientific">Enterocloster lavalensis</name>
    <dbReference type="NCBI Taxonomy" id="460384"/>
    <lineage>
        <taxon>Bacteria</taxon>
        <taxon>Bacillati</taxon>
        <taxon>Bacillota</taxon>
        <taxon>Clostridia</taxon>
        <taxon>Lachnospirales</taxon>
        <taxon>Lachnospiraceae</taxon>
        <taxon>Enterocloster</taxon>
    </lineage>
</organism>
<dbReference type="InterPro" id="IPR003959">
    <property type="entry name" value="ATPase_AAA_core"/>
</dbReference>
<evidence type="ECO:0000313" key="2">
    <source>
        <dbReference type="EMBL" id="SEU11599.1"/>
    </source>
</evidence>
<dbReference type="PANTHER" id="PTHR43581:SF2">
    <property type="entry name" value="EXCINUCLEASE ATPASE SUBUNIT"/>
    <property type="match status" value="1"/>
</dbReference>
<protein>
    <submittedName>
        <fullName evidence="2">Predicted ATP-binding protein involved in virulence</fullName>
    </submittedName>
</protein>
<dbReference type="Pfam" id="PF13304">
    <property type="entry name" value="AAA_21"/>
    <property type="match status" value="1"/>
</dbReference>
<dbReference type="PANTHER" id="PTHR43581">
    <property type="entry name" value="ATP/GTP PHOSPHATASE"/>
    <property type="match status" value="1"/>
</dbReference>
<dbReference type="AlphaFoldDB" id="A0A1I0JP76"/>
<dbReference type="GeneID" id="93277378"/>
<keyword evidence="2" id="KW-0067">ATP-binding</keyword>
<evidence type="ECO:0000259" key="1">
    <source>
        <dbReference type="Pfam" id="PF13304"/>
    </source>
</evidence>
<dbReference type="SUPFAM" id="SSF52540">
    <property type="entry name" value="P-loop containing nucleoside triphosphate hydrolases"/>
    <property type="match status" value="1"/>
</dbReference>
<dbReference type="InterPro" id="IPR027417">
    <property type="entry name" value="P-loop_NTPase"/>
</dbReference>
<proteinExistence type="predicted"/>
<name>A0A1I0JP76_9FIRM</name>
<dbReference type="GO" id="GO:0005524">
    <property type="term" value="F:ATP binding"/>
    <property type="evidence" value="ECO:0007669"/>
    <property type="project" value="UniProtKB-KW"/>
</dbReference>
<dbReference type="Proteomes" id="UP000198508">
    <property type="component" value="Unassembled WGS sequence"/>
</dbReference>
<dbReference type="Gene3D" id="3.40.50.300">
    <property type="entry name" value="P-loop containing nucleotide triphosphate hydrolases"/>
    <property type="match status" value="2"/>
</dbReference>
<feature type="domain" description="ATPase AAA-type core" evidence="1">
    <location>
        <begin position="330"/>
        <end position="442"/>
    </location>
</feature>
<dbReference type="EMBL" id="FOIM01000032">
    <property type="protein sequence ID" value="SEU11599.1"/>
    <property type="molecule type" value="Genomic_DNA"/>
</dbReference>
<accession>A0A1I0JP76</accession>
<gene>
    <name evidence="2" type="ORF">SAMN05216313_13256</name>
</gene>
<keyword evidence="2" id="KW-0547">Nucleotide-binding</keyword>
<dbReference type="RefSeq" id="WP_092369536.1">
    <property type="nucleotide sequence ID" value="NZ_FOIM01000032.1"/>
</dbReference>
<dbReference type="InterPro" id="IPR051396">
    <property type="entry name" value="Bact_Antivir_Def_Nuclease"/>
</dbReference>
<keyword evidence="3" id="KW-1185">Reference proteome</keyword>
<evidence type="ECO:0000313" key="3">
    <source>
        <dbReference type="Proteomes" id="UP000198508"/>
    </source>
</evidence>